<dbReference type="eggNOG" id="COG0346">
    <property type="taxonomic scope" value="Bacteria"/>
</dbReference>
<keyword evidence="2" id="KW-0456">Lyase</keyword>
<feature type="domain" description="VOC" evidence="1">
    <location>
        <begin position="6"/>
        <end position="132"/>
    </location>
</feature>
<keyword evidence="3" id="KW-1185">Reference proteome</keyword>
<organism evidence="2 3">
    <name type="scientific">Wenxinia marina DSM 24838</name>
    <dbReference type="NCBI Taxonomy" id="1123501"/>
    <lineage>
        <taxon>Bacteria</taxon>
        <taxon>Pseudomonadati</taxon>
        <taxon>Pseudomonadota</taxon>
        <taxon>Alphaproteobacteria</taxon>
        <taxon>Rhodobacterales</taxon>
        <taxon>Roseobacteraceae</taxon>
        <taxon>Wenxinia</taxon>
    </lineage>
</organism>
<dbReference type="InterPro" id="IPR037523">
    <property type="entry name" value="VOC_core"/>
</dbReference>
<dbReference type="SUPFAM" id="SSF54593">
    <property type="entry name" value="Glyoxalase/Bleomycin resistance protein/Dihydroxybiphenyl dioxygenase"/>
    <property type="match status" value="1"/>
</dbReference>
<dbReference type="PATRIC" id="fig|1123501.6.peg.1855"/>
<feature type="domain" description="VOC" evidence="1">
    <location>
        <begin position="155"/>
        <end position="278"/>
    </location>
</feature>
<dbReference type="OrthoDB" id="9785698at2"/>
<dbReference type="STRING" id="1123501.Wenmar_01764"/>
<dbReference type="Proteomes" id="UP000035100">
    <property type="component" value="Unassembled WGS sequence"/>
</dbReference>
<dbReference type="GO" id="GO:0016829">
    <property type="term" value="F:lyase activity"/>
    <property type="evidence" value="ECO:0007669"/>
    <property type="project" value="UniProtKB-KW"/>
</dbReference>
<dbReference type="RefSeq" id="WP_018303536.1">
    <property type="nucleotide sequence ID" value="NZ_KB902299.1"/>
</dbReference>
<dbReference type="EMBL" id="AONG01000009">
    <property type="protein sequence ID" value="KIQ69402.1"/>
    <property type="molecule type" value="Genomic_DNA"/>
</dbReference>
<accession>A0A0D0QAR8</accession>
<evidence type="ECO:0000313" key="2">
    <source>
        <dbReference type="EMBL" id="KIQ69402.1"/>
    </source>
</evidence>
<name>A0A0D0QAR8_9RHOB</name>
<evidence type="ECO:0000313" key="3">
    <source>
        <dbReference type="Proteomes" id="UP000035100"/>
    </source>
</evidence>
<dbReference type="PANTHER" id="PTHR36110:SF4">
    <property type="entry name" value="RING-CLEAVING DIOXYGENASE MHQA-RELATED"/>
    <property type="match status" value="1"/>
</dbReference>
<protein>
    <submittedName>
        <fullName evidence="2">Lactoylglutathione lyase</fullName>
    </submittedName>
</protein>
<dbReference type="PROSITE" id="PS51819">
    <property type="entry name" value="VOC"/>
    <property type="match status" value="2"/>
</dbReference>
<dbReference type="InterPro" id="IPR029068">
    <property type="entry name" value="Glyas_Bleomycin-R_OHBP_Dase"/>
</dbReference>
<gene>
    <name evidence="2" type="ORF">Wenmar_01764</name>
</gene>
<dbReference type="Gene3D" id="3.10.180.10">
    <property type="entry name" value="2,3-Dihydroxybiphenyl 1,2-Dioxygenase, domain 1"/>
    <property type="match status" value="2"/>
</dbReference>
<reference evidence="2 3" key="1">
    <citation type="submission" date="2013-01" db="EMBL/GenBank/DDBJ databases">
        <authorList>
            <person name="Fiebig A."/>
            <person name="Goeker M."/>
            <person name="Klenk H.-P.P."/>
        </authorList>
    </citation>
    <scope>NUCLEOTIDE SEQUENCE [LARGE SCALE GENOMIC DNA]</scope>
    <source>
        <strain evidence="2 3">DSM 24838</strain>
    </source>
</reference>
<dbReference type="InterPro" id="IPR052537">
    <property type="entry name" value="Extradiol_RC_dioxygenase"/>
</dbReference>
<comment type="caution">
    <text evidence="2">The sequence shown here is derived from an EMBL/GenBank/DDBJ whole genome shotgun (WGS) entry which is preliminary data.</text>
</comment>
<dbReference type="AlphaFoldDB" id="A0A0D0QAR8"/>
<sequence length="321" mass="35541">MSQIKGYHHLTMSTDGAQEDFNFFTKTLGLHSVKRTVLFDGQIPVYHLYYGSKNGDESTIITTFPFRKPGVYGRRGTNQSKIVQQAIPVGASDYWVNRLGEHGIEATKSNRFGIDRVDFRHPSGIEMQLVENPGDNRPSIVSEEAGVTAEHGIKGIYGGVVAVMDKTAMDDFLTIALPLKKMADDENGMAYEVPNAGGPTSVVEVMEIRDEAQGTWTLSGGTIHHFALNTGDEENQMNLRAHIEGLGFTDISEQKDRMYFKSCYVRSPGGALFELAWTVPEGWARDEPADAIGKTLVFPPWFEDRKSELIEGLEPASFQDA</sequence>
<proteinExistence type="predicted"/>
<dbReference type="PANTHER" id="PTHR36110">
    <property type="entry name" value="RING-CLEAVING DIOXYGENASE MHQE-RELATED"/>
    <property type="match status" value="1"/>
</dbReference>
<evidence type="ECO:0000259" key="1">
    <source>
        <dbReference type="PROSITE" id="PS51819"/>
    </source>
</evidence>